<dbReference type="EMBL" id="KL198022">
    <property type="protein sequence ID" value="KDQ18177.1"/>
    <property type="molecule type" value="Genomic_DNA"/>
</dbReference>
<dbReference type="AlphaFoldDB" id="A0A067N1Z5"/>
<evidence type="ECO:0000313" key="2">
    <source>
        <dbReference type="EMBL" id="KDQ18177.1"/>
    </source>
</evidence>
<evidence type="ECO:0000313" key="3">
    <source>
        <dbReference type="Proteomes" id="UP000027195"/>
    </source>
</evidence>
<protein>
    <submittedName>
        <fullName evidence="2">Uncharacterized protein</fullName>
    </submittedName>
</protein>
<keyword evidence="1" id="KW-0472">Membrane</keyword>
<feature type="transmembrane region" description="Helical" evidence="1">
    <location>
        <begin position="224"/>
        <end position="244"/>
    </location>
</feature>
<dbReference type="OrthoDB" id="10012223at2759"/>
<accession>A0A067N1Z5</accession>
<evidence type="ECO:0000256" key="1">
    <source>
        <dbReference type="SAM" id="Phobius"/>
    </source>
</evidence>
<keyword evidence="1" id="KW-1133">Transmembrane helix</keyword>
<proteinExistence type="predicted"/>
<feature type="transmembrane region" description="Helical" evidence="1">
    <location>
        <begin position="168"/>
        <end position="187"/>
    </location>
</feature>
<dbReference type="InterPro" id="IPR052786">
    <property type="entry name" value="Spore_wall_assembly"/>
</dbReference>
<gene>
    <name evidence="2" type="ORF">BOTBODRAFT_104650</name>
</gene>
<dbReference type="STRING" id="930990.A0A067N1Z5"/>
<feature type="transmembrane region" description="Helical" evidence="1">
    <location>
        <begin position="42"/>
        <end position="65"/>
    </location>
</feature>
<keyword evidence="1" id="KW-0812">Transmembrane</keyword>
<dbReference type="PANTHER" id="PTHR34292:SF2">
    <property type="entry name" value="OUTER SPORE WALL PROTEIN LDS1"/>
    <property type="match status" value="1"/>
</dbReference>
<name>A0A067N1Z5_BOTB1</name>
<dbReference type="Proteomes" id="UP000027195">
    <property type="component" value="Unassembled WGS sequence"/>
</dbReference>
<dbReference type="HOGENOM" id="CLU_057756_0_0_1"/>
<dbReference type="InParanoid" id="A0A067N1Z5"/>
<keyword evidence="3" id="KW-1185">Reference proteome</keyword>
<feature type="transmembrane region" description="Helical" evidence="1">
    <location>
        <begin position="85"/>
        <end position="106"/>
    </location>
</feature>
<sequence length="294" mass="34066">MPQELLRYPPVYCLVGIYRLATQPGLRGPIWDKCRHGVRRGAVVGAFWTVFTFNAQRAFVAFFLLNSPRVTALAQNSFFGYKVPLATYATVMFLSSQFTYILQFFLSRNLKIARERAWAQTVKSRGKTDDFWVPYVEEWEVPPQVDIERPRWEKWIGPWAVRLLFRRVVLLPFNFVPFLGLAFSAALKGISTARYLHKPYFEAKKMTPVQVAVFMEERKWDYRMFGFVAALLESIPIVGLALTISNRIGACMWAYDLEKRQHRFLAGELKPANLSRLVSEPSSIEMKDFRKASK</sequence>
<organism evidence="2 3">
    <name type="scientific">Botryobasidium botryosum (strain FD-172 SS1)</name>
    <dbReference type="NCBI Taxonomy" id="930990"/>
    <lineage>
        <taxon>Eukaryota</taxon>
        <taxon>Fungi</taxon>
        <taxon>Dikarya</taxon>
        <taxon>Basidiomycota</taxon>
        <taxon>Agaricomycotina</taxon>
        <taxon>Agaricomycetes</taxon>
        <taxon>Cantharellales</taxon>
        <taxon>Botryobasidiaceae</taxon>
        <taxon>Botryobasidium</taxon>
    </lineage>
</organism>
<dbReference type="PANTHER" id="PTHR34292">
    <property type="entry name" value="OUTER SPORE WALL PROTEIN LDS1"/>
    <property type="match status" value="1"/>
</dbReference>
<reference evidence="3" key="1">
    <citation type="journal article" date="2014" name="Proc. Natl. Acad. Sci. U.S.A.">
        <title>Extensive sampling of basidiomycete genomes demonstrates inadequacy of the white-rot/brown-rot paradigm for wood decay fungi.</title>
        <authorList>
            <person name="Riley R."/>
            <person name="Salamov A.A."/>
            <person name="Brown D.W."/>
            <person name="Nagy L.G."/>
            <person name="Floudas D."/>
            <person name="Held B.W."/>
            <person name="Levasseur A."/>
            <person name="Lombard V."/>
            <person name="Morin E."/>
            <person name="Otillar R."/>
            <person name="Lindquist E.A."/>
            <person name="Sun H."/>
            <person name="LaButti K.M."/>
            <person name="Schmutz J."/>
            <person name="Jabbour D."/>
            <person name="Luo H."/>
            <person name="Baker S.E."/>
            <person name="Pisabarro A.G."/>
            <person name="Walton J.D."/>
            <person name="Blanchette R.A."/>
            <person name="Henrissat B."/>
            <person name="Martin F."/>
            <person name="Cullen D."/>
            <person name="Hibbett D.S."/>
            <person name="Grigoriev I.V."/>
        </authorList>
    </citation>
    <scope>NUCLEOTIDE SEQUENCE [LARGE SCALE GENOMIC DNA]</scope>
    <source>
        <strain evidence="3">FD-172 SS1</strain>
    </source>
</reference>